<evidence type="ECO:0000313" key="7">
    <source>
        <dbReference type="Proteomes" id="UP000092403"/>
    </source>
</evidence>
<dbReference type="InterPro" id="IPR036485">
    <property type="entry name" value="Glu_synth_asu_C_sf"/>
</dbReference>
<organism evidence="4 7">
    <name type="scientific">Candidatus Methanofastidiosum methylothiophilum</name>
    <dbReference type="NCBI Taxonomy" id="1705564"/>
    <lineage>
        <taxon>Archaea</taxon>
        <taxon>Methanobacteriati</taxon>
        <taxon>Methanobacteriota</taxon>
        <taxon>Stenosarchaea group</taxon>
        <taxon>Candidatus Methanofastidiosia</taxon>
        <taxon>Candidatus Methanofastidiosales</taxon>
        <taxon>Candidatus Methanofastidiosaceae</taxon>
        <taxon>Candidatus Methanofastidiosum</taxon>
    </lineage>
</organism>
<sequence>MILNCKGLNHTEINKSIRKAIQNGEKEIVMNNVNGQGYLFAGVKNGIKAIINGVPGNDLGGMMDGPSLFVNANIQDCVGNTMNNGKIVVHGDAGDILGYAMRGGKIFVKGKVGYRCGIHMKAFGEKIPVIVIGEDAGDFLGEYMASGIIVVLCKNKSTLDSNYLGVGMHGGAIYIRGNIEENNLGKGVAISSLDDWDKNFLTNILDEYSTDMNSKEKYDLNSFVKLSPLNSRPFQRLYSY</sequence>
<proteinExistence type="predicted"/>
<accession>A0A150IUM5</accession>
<name>A0A150J2D2_9EURY</name>
<dbReference type="Proteomes" id="UP000092401">
    <property type="component" value="Unassembled WGS sequence"/>
</dbReference>
<dbReference type="GO" id="GO:0016491">
    <property type="term" value="F:oxidoreductase activity"/>
    <property type="evidence" value="ECO:0007669"/>
    <property type="project" value="InterPro"/>
</dbReference>
<dbReference type="EMBL" id="LNGF01000003">
    <property type="protein sequence ID" value="KYC48575.1"/>
    <property type="molecule type" value="Genomic_DNA"/>
</dbReference>
<accession>A0A150J2D2</accession>
<dbReference type="PATRIC" id="fig|1706438.3.peg.180"/>
<dbReference type="PIRSF" id="PIRSF006519">
    <property type="entry name" value="GOGAT_dom3"/>
    <property type="match status" value="1"/>
</dbReference>
<protein>
    <submittedName>
        <fullName evidence="4">Formylmethanofuran dehydrogenase FwdC</fullName>
    </submittedName>
</protein>
<dbReference type="PANTHER" id="PTHR39673">
    <property type="entry name" value="TUNGSTEN FORMYLMETHANOFURAN DEHYDROGENASE, SUBUNIT C (FWDC)"/>
    <property type="match status" value="1"/>
</dbReference>
<evidence type="ECO:0000313" key="4">
    <source>
        <dbReference type="EMBL" id="KYC51255.1"/>
    </source>
</evidence>
<evidence type="ECO:0000313" key="3">
    <source>
        <dbReference type="EMBL" id="KYC48575.1"/>
    </source>
</evidence>
<dbReference type="PANTHER" id="PTHR39673:SF5">
    <property type="entry name" value="TUNGSTEN-CONTAINING FORMYLMETHANOFURAN DEHYDROGENASE 2 SUBUNIT C"/>
    <property type="match status" value="1"/>
</dbReference>
<dbReference type="InterPro" id="IPR002489">
    <property type="entry name" value="Glu_synth_asu_C"/>
</dbReference>
<evidence type="ECO:0000313" key="5">
    <source>
        <dbReference type="Proteomes" id="UP000091929"/>
    </source>
</evidence>
<dbReference type="Gene3D" id="2.160.20.60">
    <property type="entry name" value="Glutamate synthase, alpha subunit, C-terminal domain"/>
    <property type="match status" value="1"/>
</dbReference>
<gene>
    <name evidence="2" type="ORF">APG10_00127</name>
    <name evidence="3" type="ORF">APG11_00246</name>
    <name evidence="4" type="ORF">APG12_00180</name>
</gene>
<comment type="caution">
    <text evidence="4">The sequence shown here is derived from an EMBL/GenBank/DDBJ whole genome shotgun (WGS) entry which is preliminary data.</text>
</comment>
<dbReference type="Proteomes" id="UP000092403">
    <property type="component" value="Unassembled WGS sequence"/>
</dbReference>
<dbReference type="EMBL" id="LNJC01000002">
    <property type="protein sequence ID" value="KYC51255.1"/>
    <property type="molecule type" value="Genomic_DNA"/>
</dbReference>
<dbReference type="InterPro" id="IPR012061">
    <property type="entry name" value="Glu_synth_lsu_3"/>
</dbReference>
<dbReference type="Proteomes" id="UP000091929">
    <property type="component" value="Unassembled WGS sequence"/>
</dbReference>
<evidence type="ECO:0000313" key="6">
    <source>
        <dbReference type="Proteomes" id="UP000092401"/>
    </source>
</evidence>
<dbReference type="EMBL" id="LNGE01000002">
    <property type="protein sequence ID" value="KYC46257.1"/>
    <property type="molecule type" value="Genomic_DNA"/>
</dbReference>
<dbReference type="Pfam" id="PF01493">
    <property type="entry name" value="GXGXG"/>
    <property type="match status" value="1"/>
</dbReference>
<accession>A0A150IMT3</accession>
<reference evidence="5 6" key="1">
    <citation type="journal article" date="2016" name="ISME J.">
        <title>Chasing the elusive Euryarchaeota class WSA2: genomes reveal a uniquely fastidious methyl-reducing methanogen.</title>
        <authorList>
            <person name="Nobu M.K."/>
            <person name="Narihiro T."/>
            <person name="Kuroda K."/>
            <person name="Mei R."/>
            <person name="Liu W.T."/>
        </authorList>
    </citation>
    <scope>NUCLEOTIDE SEQUENCE [LARGE SCALE GENOMIC DNA]</scope>
    <source>
        <strain evidence="2">B03fssc0709_Meth_Bin005</strain>
        <strain evidence="3">B15fssc0709_Meth_Bin003</strain>
        <strain evidence="4">BMIXfssc0709_Meth_Bin006</strain>
    </source>
</reference>
<dbReference type="SUPFAM" id="SSF69336">
    <property type="entry name" value="Alpha subunit of glutamate synthase, C-terminal domain"/>
    <property type="match status" value="1"/>
</dbReference>
<feature type="domain" description="Glutamate synthase alpha subunit C-terminal" evidence="1">
    <location>
        <begin position="19"/>
        <end position="180"/>
    </location>
</feature>
<evidence type="ECO:0000313" key="2">
    <source>
        <dbReference type="EMBL" id="KYC46257.1"/>
    </source>
</evidence>
<dbReference type="AlphaFoldDB" id="A0A150J2D2"/>
<dbReference type="PATRIC" id="fig|1706437.3.peg.245"/>
<evidence type="ECO:0000259" key="1">
    <source>
        <dbReference type="Pfam" id="PF01493"/>
    </source>
</evidence>
<dbReference type="PATRIC" id="fig|1706436.3.peg.126"/>